<evidence type="ECO:0000313" key="7">
    <source>
        <dbReference type="Proteomes" id="UP000553776"/>
    </source>
</evidence>
<dbReference type="InterPro" id="IPR001099">
    <property type="entry name" value="Chalcone/stilbene_synt_N"/>
</dbReference>
<evidence type="ECO:0000313" key="6">
    <source>
        <dbReference type="EMBL" id="MBB6690641.1"/>
    </source>
</evidence>
<evidence type="ECO:0000256" key="3">
    <source>
        <dbReference type="PIRSR" id="PIRSR000451-1"/>
    </source>
</evidence>
<dbReference type="PANTHER" id="PTHR11877">
    <property type="entry name" value="HYDROXYMETHYLGLUTARYL-COA SYNTHASE"/>
    <property type="match status" value="1"/>
</dbReference>
<dbReference type="PANTHER" id="PTHR11877:SF46">
    <property type="entry name" value="TYPE III POLYKETIDE SYNTHASE A"/>
    <property type="match status" value="1"/>
</dbReference>
<dbReference type="CDD" id="cd00831">
    <property type="entry name" value="CHS_like"/>
    <property type="match status" value="1"/>
</dbReference>
<evidence type="ECO:0000259" key="4">
    <source>
        <dbReference type="Pfam" id="PF00195"/>
    </source>
</evidence>
<proteinExistence type="inferred from homology"/>
<dbReference type="PIRSF" id="PIRSF000451">
    <property type="entry name" value="PKS_III"/>
    <property type="match status" value="1"/>
</dbReference>
<name>A0A841TXH4_9BACL</name>
<dbReference type="GO" id="GO:0030639">
    <property type="term" value="P:polyketide biosynthetic process"/>
    <property type="evidence" value="ECO:0007669"/>
    <property type="project" value="TreeGrafter"/>
</dbReference>
<evidence type="ECO:0000256" key="1">
    <source>
        <dbReference type="ARBA" id="ARBA00005531"/>
    </source>
</evidence>
<dbReference type="EMBL" id="JACJVR010000013">
    <property type="protein sequence ID" value="MBB6690641.1"/>
    <property type="molecule type" value="Genomic_DNA"/>
</dbReference>
<dbReference type="Proteomes" id="UP000553776">
    <property type="component" value="Unassembled WGS sequence"/>
</dbReference>
<dbReference type="Gene3D" id="3.40.47.10">
    <property type="match status" value="2"/>
</dbReference>
<dbReference type="InterPro" id="IPR012328">
    <property type="entry name" value="Chalcone/stilbene_synt_C"/>
</dbReference>
<evidence type="ECO:0000259" key="5">
    <source>
        <dbReference type="Pfam" id="PF02797"/>
    </source>
</evidence>
<dbReference type="GO" id="GO:0016747">
    <property type="term" value="F:acyltransferase activity, transferring groups other than amino-acyl groups"/>
    <property type="evidence" value="ECO:0007669"/>
    <property type="project" value="InterPro"/>
</dbReference>
<gene>
    <name evidence="6" type="ORF">H7B90_04410</name>
</gene>
<dbReference type="InterPro" id="IPR011141">
    <property type="entry name" value="Polyketide_synthase_type-III"/>
</dbReference>
<sequence>MKLRHGNIAIQGIGTALPPHRLDQEDVAARLSDALGGQGDSARWARRIFKQSGVERRYTCEPNLLEAAGLCRYAVNGNPEGVPTTAERMLVYERESVPLARQAAERALADSGTSPSDVTHLIAVSCTGQFLPGLDVALAKGLGMRPDVRRIPLTFLGCAAGLTGIRLARDLAEGDPSAVVLVVCVELCTLHIQPSDDRQALYATAFFGDGASACVVSGSGGGLFALGEGRTVLFPDSEGEMAWKLGPTGFDLYLSAGIPRLIGQVVPPRLGEWLGADGKPGLWAIHPGGRGIVDALQTSLDLSGEETSASRTVLREYGNLSSATLLFVFQELRRKLESGALPRDPESASGVAIAFGPGVGAEMMKIAYVGETPELGREAPAALAHG</sequence>
<keyword evidence="7" id="KW-1185">Reference proteome</keyword>
<accession>A0A841TXH4</accession>
<comment type="caution">
    <text evidence="6">The sequence shown here is derived from an EMBL/GenBank/DDBJ whole genome shotgun (WGS) entry which is preliminary data.</text>
</comment>
<dbReference type="Pfam" id="PF00195">
    <property type="entry name" value="Chal_sti_synt_N"/>
    <property type="match status" value="1"/>
</dbReference>
<feature type="active site" description="Acyl-thioester intermediate" evidence="3">
    <location>
        <position position="158"/>
    </location>
</feature>
<dbReference type="InterPro" id="IPR016039">
    <property type="entry name" value="Thiolase-like"/>
</dbReference>
<reference evidence="6 7" key="1">
    <citation type="submission" date="2020-08" db="EMBL/GenBank/DDBJ databases">
        <title>Cohnella phylogeny.</title>
        <authorList>
            <person name="Dunlap C."/>
        </authorList>
    </citation>
    <scope>NUCLEOTIDE SEQUENCE [LARGE SCALE GENOMIC DNA]</scope>
    <source>
        <strain evidence="6 7">DSM 25239</strain>
    </source>
</reference>
<dbReference type="RefSeq" id="WP_185134670.1">
    <property type="nucleotide sequence ID" value="NZ_JACJVR010000013.1"/>
</dbReference>
<feature type="domain" description="Chalcone/stilbene synthase N-terminal" evidence="4">
    <location>
        <begin position="5"/>
        <end position="217"/>
    </location>
</feature>
<dbReference type="SUPFAM" id="SSF53901">
    <property type="entry name" value="Thiolase-like"/>
    <property type="match status" value="2"/>
</dbReference>
<dbReference type="Pfam" id="PF02797">
    <property type="entry name" value="Chal_sti_synt_C"/>
    <property type="match status" value="1"/>
</dbReference>
<organism evidence="6 7">
    <name type="scientific">Cohnella xylanilytica</name>
    <dbReference type="NCBI Taxonomy" id="557555"/>
    <lineage>
        <taxon>Bacteria</taxon>
        <taxon>Bacillati</taxon>
        <taxon>Bacillota</taxon>
        <taxon>Bacilli</taxon>
        <taxon>Bacillales</taxon>
        <taxon>Paenibacillaceae</taxon>
        <taxon>Cohnella</taxon>
    </lineage>
</organism>
<comment type="similarity">
    <text evidence="1">Belongs to the thiolase-like superfamily. Chalcone/stilbene synthases family.</text>
</comment>
<evidence type="ECO:0000256" key="2">
    <source>
        <dbReference type="ARBA" id="ARBA00022679"/>
    </source>
</evidence>
<feature type="domain" description="Chalcone/stilbene synthase C-terminal" evidence="5">
    <location>
        <begin position="233"/>
        <end position="366"/>
    </location>
</feature>
<dbReference type="AlphaFoldDB" id="A0A841TXH4"/>
<keyword evidence="2" id="KW-0808">Transferase</keyword>
<protein>
    <submittedName>
        <fullName evidence="6">Type III polyketide synthase</fullName>
    </submittedName>
</protein>